<reference evidence="11 12" key="1">
    <citation type="submission" date="2019-04" db="EMBL/GenBank/DDBJ databases">
        <title>Cohnella sp. nov. isolated from preserved vegetables.</title>
        <authorList>
            <person name="Lin S.-Y."/>
            <person name="Hung M.-H."/>
            <person name="Young C.-C."/>
        </authorList>
    </citation>
    <scope>NUCLEOTIDE SEQUENCE [LARGE SCALE GENOMIC DNA]</scope>
    <source>
        <strain evidence="11 12">CC-MHH1044</strain>
    </source>
</reference>
<evidence type="ECO:0000256" key="6">
    <source>
        <dbReference type="ARBA" id="ARBA00022989"/>
    </source>
</evidence>
<keyword evidence="5 9" id="KW-0812">Transmembrane</keyword>
<dbReference type="SMART" id="SM00304">
    <property type="entry name" value="HAMP"/>
    <property type="match status" value="1"/>
</dbReference>
<dbReference type="OrthoDB" id="9776552at2"/>
<dbReference type="Pfam" id="PF00672">
    <property type="entry name" value="HAMP"/>
    <property type="match status" value="1"/>
</dbReference>
<feature type="transmembrane region" description="Helical" evidence="9">
    <location>
        <begin position="21"/>
        <end position="41"/>
    </location>
</feature>
<feature type="coiled-coil region" evidence="8">
    <location>
        <begin position="361"/>
        <end position="393"/>
    </location>
</feature>
<dbReference type="CDD" id="cd12912">
    <property type="entry name" value="PDC2_MCP_like"/>
    <property type="match status" value="1"/>
</dbReference>
<dbReference type="AlphaFoldDB" id="A0A4S4BU02"/>
<dbReference type="Gene3D" id="1.10.8.500">
    <property type="entry name" value="HAMP domain in histidine kinase"/>
    <property type="match status" value="1"/>
</dbReference>
<dbReference type="InterPro" id="IPR010559">
    <property type="entry name" value="Sig_transdc_His_kin_internal"/>
</dbReference>
<dbReference type="PANTHER" id="PTHR34220">
    <property type="entry name" value="SENSOR HISTIDINE KINASE YPDA"/>
    <property type="match status" value="1"/>
</dbReference>
<evidence type="ECO:0000256" key="9">
    <source>
        <dbReference type="SAM" id="Phobius"/>
    </source>
</evidence>
<dbReference type="InterPro" id="IPR036890">
    <property type="entry name" value="HATPase_C_sf"/>
</dbReference>
<evidence type="ECO:0000259" key="10">
    <source>
        <dbReference type="PROSITE" id="PS50885"/>
    </source>
</evidence>
<feature type="domain" description="HAMP" evidence="10">
    <location>
        <begin position="314"/>
        <end position="366"/>
    </location>
</feature>
<keyword evidence="7 9" id="KW-0472">Membrane</keyword>
<keyword evidence="2" id="KW-1003">Cell membrane</keyword>
<proteinExistence type="predicted"/>
<dbReference type="GO" id="GO:0000155">
    <property type="term" value="F:phosphorelay sensor kinase activity"/>
    <property type="evidence" value="ECO:0007669"/>
    <property type="project" value="InterPro"/>
</dbReference>
<dbReference type="Proteomes" id="UP000310636">
    <property type="component" value="Unassembled WGS sequence"/>
</dbReference>
<dbReference type="SUPFAM" id="SSF158472">
    <property type="entry name" value="HAMP domain-like"/>
    <property type="match status" value="1"/>
</dbReference>
<evidence type="ECO:0000313" key="12">
    <source>
        <dbReference type="Proteomes" id="UP000310636"/>
    </source>
</evidence>
<comment type="caution">
    <text evidence="11">The sequence shown here is derived from an EMBL/GenBank/DDBJ whole genome shotgun (WGS) entry which is preliminary data.</text>
</comment>
<accession>A0A4S4BU02</accession>
<keyword evidence="6 9" id="KW-1133">Transmembrane helix</keyword>
<dbReference type="GO" id="GO:0005886">
    <property type="term" value="C:plasma membrane"/>
    <property type="evidence" value="ECO:0007669"/>
    <property type="project" value="UniProtKB-SubCell"/>
</dbReference>
<evidence type="ECO:0000256" key="8">
    <source>
        <dbReference type="SAM" id="Coils"/>
    </source>
</evidence>
<dbReference type="PANTHER" id="PTHR34220:SF7">
    <property type="entry name" value="SENSOR HISTIDINE KINASE YPDA"/>
    <property type="match status" value="1"/>
</dbReference>
<evidence type="ECO:0000256" key="5">
    <source>
        <dbReference type="ARBA" id="ARBA00022692"/>
    </source>
</evidence>
<dbReference type="EMBL" id="SSOB01000016">
    <property type="protein sequence ID" value="THF78409.1"/>
    <property type="molecule type" value="Genomic_DNA"/>
</dbReference>
<evidence type="ECO:0000256" key="2">
    <source>
        <dbReference type="ARBA" id="ARBA00022475"/>
    </source>
</evidence>
<evidence type="ECO:0000256" key="1">
    <source>
        <dbReference type="ARBA" id="ARBA00004651"/>
    </source>
</evidence>
<keyword evidence="3" id="KW-0597">Phosphoprotein</keyword>
<evidence type="ECO:0000256" key="4">
    <source>
        <dbReference type="ARBA" id="ARBA00022679"/>
    </source>
</evidence>
<protein>
    <submittedName>
        <fullName evidence="11">HAMP domain-containing protein</fullName>
    </submittedName>
</protein>
<dbReference type="Pfam" id="PF06580">
    <property type="entry name" value="His_kinase"/>
    <property type="match status" value="1"/>
</dbReference>
<keyword evidence="8" id="KW-0175">Coiled coil</keyword>
<gene>
    <name evidence="11" type="ORF">E6C55_14475</name>
</gene>
<keyword evidence="4" id="KW-0808">Transferase</keyword>
<dbReference type="Gene3D" id="3.30.565.10">
    <property type="entry name" value="Histidine kinase-like ATPase, C-terminal domain"/>
    <property type="match status" value="1"/>
</dbReference>
<organism evidence="11 12">
    <name type="scientific">Cohnella fermenti</name>
    <dbReference type="NCBI Taxonomy" id="2565925"/>
    <lineage>
        <taxon>Bacteria</taxon>
        <taxon>Bacillati</taxon>
        <taxon>Bacillota</taxon>
        <taxon>Bacilli</taxon>
        <taxon>Bacillales</taxon>
        <taxon>Paenibacillaceae</taxon>
        <taxon>Cohnella</taxon>
    </lineage>
</organism>
<evidence type="ECO:0000256" key="3">
    <source>
        <dbReference type="ARBA" id="ARBA00022553"/>
    </source>
</evidence>
<dbReference type="InterPro" id="IPR003660">
    <property type="entry name" value="HAMP_dom"/>
</dbReference>
<evidence type="ECO:0000313" key="11">
    <source>
        <dbReference type="EMBL" id="THF78409.1"/>
    </source>
</evidence>
<dbReference type="CDD" id="cd06225">
    <property type="entry name" value="HAMP"/>
    <property type="match status" value="1"/>
</dbReference>
<comment type="subcellular location">
    <subcellularLocation>
        <location evidence="1">Cell membrane</location>
        <topology evidence="1">Multi-pass membrane protein</topology>
    </subcellularLocation>
</comment>
<dbReference type="Pfam" id="PF02743">
    <property type="entry name" value="dCache_1"/>
    <property type="match status" value="1"/>
</dbReference>
<name>A0A4S4BU02_9BACL</name>
<dbReference type="InterPro" id="IPR033479">
    <property type="entry name" value="dCache_1"/>
</dbReference>
<keyword evidence="12" id="KW-1185">Reference proteome</keyword>
<dbReference type="Gene3D" id="3.30.450.20">
    <property type="entry name" value="PAS domain"/>
    <property type="match status" value="1"/>
</dbReference>
<dbReference type="SUPFAM" id="SSF55874">
    <property type="entry name" value="ATPase domain of HSP90 chaperone/DNA topoisomerase II/histidine kinase"/>
    <property type="match status" value="1"/>
</dbReference>
<dbReference type="PROSITE" id="PS50885">
    <property type="entry name" value="HAMP"/>
    <property type="match status" value="1"/>
</dbReference>
<sequence>MKIGDSMQQRTRILWSIRTKLISLILFFVFIPFAVTGLLWYERSTEEIESNAIQSSDRLIKQINGQLDYYFTTLQRSTYPLLIHPLVQDFLTLDPADSYSRYELTGRIQNELLSNIAFSRPDIYSIAIVSSKNIAVSQSGGYSMIEYYENYVDKLNDENYKIVGVSKVNTLPVLTILRRFVDAKSYRSAGMLVLQLRMNEINQICANVNLGSSGFVWLMDENGRIVYHPDHDKIGQQADRSLTSKFSEATNGWFSTADHKLIIYHQSDTTRWTMVSEVPLRELTENITWVRNFNVWIGIVLLSSTTLLLVGFSFQLTRSIKRLQRLMRLAEEGDLNARAPDRNRDEIGDLNRSFNLMVSKIKNLMEEVHTSRLKENELEIRRQNSELEALYSRINPHFLYNTLEMMNSHAILIGSAIISKMSTSLADLFRYSISNPKERVTLEDEIRNTRQYLDIQKQRFPHLIVEYGFDEKGLQRVLAIRLMVQPLIENSFLHGYQTRKLKLGYIGLFGRVEDEAYVLTIVDRGKGMDPAIMEKYNEAFSGTEDNLPISKKDRIGLWNVHQRIRLTYGPPFGLAIRDSGTSGTEIEILLPLLSTGGESDA</sequence>
<evidence type="ECO:0000256" key="7">
    <source>
        <dbReference type="ARBA" id="ARBA00023136"/>
    </source>
</evidence>
<dbReference type="InterPro" id="IPR050640">
    <property type="entry name" value="Bact_2-comp_sensor_kinase"/>
</dbReference>